<dbReference type="SMART" id="SM00369">
    <property type="entry name" value="LRR_TYP"/>
    <property type="match status" value="5"/>
</dbReference>
<evidence type="ECO:0000313" key="7">
    <source>
        <dbReference type="Proteomes" id="UP001054857"/>
    </source>
</evidence>
<feature type="region of interest" description="Disordered" evidence="4">
    <location>
        <begin position="217"/>
        <end position="257"/>
    </location>
</feature>
<dbReference type="Pfam" id="PF13855">
    <property type="entry name" value="LRR_8"/>
    <property type="match status" value="1"/>
</dbReference>
<evidence type="ECO:0000256" key="1">
    <source>
        <dbReference type="ARBA" id="ARBA00004430"/>
    </source>
</evidence>
<dbReference type="SMART" id="SM00213">
    <property type="entry name" value="UBQ"/>
    <property type="match status" value="1"/>
</dbReference>
<evidence type="ECO:0000256" key="3">
    <source>
        <dbReference type="ARBA" id="ARBA00022737"/>
    </source>
</evidence>
<protein>
    <recommendedName>
        <fullName evidence="5">Ubiquitin-like domain-containing protein</fullName>
    </recommendedName>
</protein>
<comment type="caution">
    <text evidence="6">The sequence shown here is derived from an EMBL/GenBank/DDBJ whole genome shotgun (WGS) entry which is preliminary data.</text>
</comment>
<feature type="domain" description="Ubiquitin-like" evidence="5">
    <location>
        <begin position="9"/>
        <end position="83"/>
    </location>
</feature>
<dbReference type="InterPro" id="IPR029071">
    <property type="entry name" value="Ubiquitin-like_domsf"/>
</dbReference>
<dbReference type="SMART" id="SM00364">
    <property type="entry name" value="LRR_BAC"/>
    <property type="match status" value="6"/>
</dbReference>
<gene>
    <name evidence="6" type="ORF">Agub_g10842</name>
</gene>
<dbReference type="GO" id="GO:0005930">
    <property type="term" value="C:axoneme"/>
    <property type="evidence" value="ECO:0007669"/>
    <property type="project" value="UniProtKB-SubCell"/>
</dbReference>
<dbReference type="Pfam" id="PF00240">
    <property type="entry name" value="ubiquitin"/>
    <property type="match status" value="1"/>
</dbReference>
<keyword evidence="7" id="KW-1185">Reference proteome</keyword>
<evidence type="ECO:0000313" key="6">
    <source>
        <dbReference type="EMBL" id="GFR48895.1"/>
    </source>
</evidence>
<dbReference type="InterPro" id="IPR000626">
    <property type="entry name" value="Ubiquitin-like_dom"/>
</dbReference>
<evidence type="ECO:0000256" key="4">
    <source>
        <dbReference type="SAM" id="MobiDB-lite"/>
    </source>
</evidence>
<dbReference type="InterPro" id="IPR003591">
    <property type="entry name" value="Leu-rich_rpt_typical-subtyp"/>
</dbReference>
<dbReference type="Proteomes" id="UP001054857">
    <property type="component" value="Unassembled WGS sequence"/>
</dbReference>
<name>A0AAD3DVK3_9CHLO</name>
<dbReference type="SUPFAM" id="SSF52058">
    <property type="entry name" value="L domain-like"/>
    <property type="match status" value="1"/>
</dbReference>
<dbReference type="Gene3D" id="3.80.10.10">
    <property type="entry name" value="Ribonuclease Inhibitor"/>
    <property type="match status" value="2"/>
</dbReference>
<dbReference type="PROSITE" id="PS50053">
    <property type="entry name" value="UBIQUITIN_2"/>
    <property type="match status" value="1"/>
</dbReference>
<comment type="subcellular location">
    <subcellularLocation>
        <location evidence="1">Cytoplasm</location>
        <location evidence="1">Cytoskeleton</location>
        <location evidence="1">Cilium axoneme</location>
    </subcellularLocation>
</comment>
<reference evidence="6 7" key="1">
    <citation type="journal article" date="2021" name="Sci. Rep.">
        <title>Genome sequencing of the multicellular alga Astrephomene provides insights into convergent evolution of germ-soma differentiation.</title>
        <authorList>
            <person name="Yamashita S."/>
            <person name="Yamamoto K."/>
            <person name="Matsuzaki R."/>
            <person name="Suzuki S."/>
            <person name="Yamaguchi H."/>
            <person name="Hirooka S."/>
            <person name="Minakuchi Y."/>
            <person name="Miyagishima S."/>
            <person name="Kawachi M."/>
            <person name="Toyoda A."/>
            <person name="Nozaki H."/>
        </authorList>
    </citation>
    <scope>NUCLEOTIDE SEQUENCE [LARGE SCALE GENOMIC DNA]</scope>
    <source>
        <strain evidence="6 7">NIES-4017</strain>
    </source>
</reference>
<dbReference type="PANTHER" id="PTHR48051">
    <property type="match status" value="1"/>
</dbReference>
<dbReference type="PANTHER" id="PTHR48051:SF1">
    <property type="entry name" value="RAS SUPPRESSOR PROTEIN 1"/>
    <property type="match status" value="1"/>
</dbReference>
<dbReference type="Gene3D" id="3.10.20.90">
    <property type="entry name" value="Phosphatidylinositol 3-kinase Catalytic Subunit, Chain A, domain 1"/>
    <property type="match status" value="1"/>
</dbReference>
<feature type="non-terminal residue" evidence="6">
    <location>
        <position position="1"/>
    </location>
</feature>
<organism evidence="6 7">
    <name type="scientific">Astrephomene gubernaculifera</name>
    <dbReference type="NCBI Taxonomy" id="47775"/>
    <lineage>
        <taxon>Eukaryota</taxon>
        <taxon>Viridiplantae</taxon>
        <taxon>Chlorophyta</taxon>
        <taxon>core chlorophytes</taxon>
        <taxon>Chlorophyceae</taxon>
        <taxon>CS clade</taxon>
        <taxon>Chlamydomonadales</taxon>
        <taxon>Astrephomenaceae</taxon>
        <taxon>Astrephomene</taxon>
    </lineage>
</organism>
<keyword evidence="3" id="KW-0677">Repeat</keyword>
<dbReference type="AlphaFoldDB" id="A0AAD3DVK3"/>
<dbReference type="InterPro" id="IPR001611">
    <property type="entry name" value="Leu-rich_rpt"/>
</dbReference>
<dbReference type="SUPFAM" id="SSF54236">
    <property type="entry name" value="Ubiquitin-like"/>
    <property type="match status" value="1"/>
</dbReference>
<dbReference type="InterPro" id="IPR032675">
    <property type="entry name" value="LRR_dom_sf"/>
</dbReference>
<dbReference type="EMBL" id="BMAR01000026">
    <property type="protein sequence ID" value="GFR48895.1"/>
    <property type="molecule type" value="Genomic_DNA"/>
</dbReference>
<keyword evidence="2" id="KW-0433">Leucine-rich repeat</keyword>
<evidence type="ECO:0000256" key="2">
    <source>
        <dbReference type="ARBA" id="ARBA00022614"/>
    </source>
</evidence>
<evidence type="ECO:0000259" key="5">
    <source>
        <dbReference type="PROSITE" id="PS50053"/>
    </source>
</evidence>
<proteinExistence type="predicted"/>
<sequence length="447" mass="46682">MTHSESPLWTLSIKYGSQQVETSLPPSATVLQLQERLQELTGAFVRKQKLIYKGKVLAASSDLSKAGLSHGAKLMLLLSDATAVATQGQQALQQQKKARQEEAAQRVRDMYAQAKGLGGAAATAMAAAEKSAAAAAAAAAANPAIDWQERKRAWEKTAIIALRDLGLSSLPADLFSSPGLSSARVADLSHNRLTSLPASLSRLTSLHTLRLERNALGDSGDGDGVGVGNQPKGSAAAAGEEEGAAAEGAAREQGREEARTTDAGLGLCWCAPLASLGSLTALHLDGNRLRELPEGVFGEGGMRALQVLSVCGNALTRLPASLGRSGALRLLAADDNQLQELPKELGCCSGLQELSAARNRIAALPEELGRLGALRSLRLDGNRIGSVPAALLQGCSSLASLSLHDNPITADQLRSTPGFEGYDRRRVALCNKQLEGGVLQHAGRSFT</sequence>
<accession>A0AAD3DVK3</accession>
<dbReference type="InterPro" id="IPR050216">
    <property type="entry name" value="LRR_domain-containing"/>
</dbReference>